<dbReference type="AlphaFoldDB" id="Q1ZRK8"/>
<dbReference type="Gene3D" id="2.40.37.10">
    <property type="entry name" value="Lyase, Ornithine Decarboxylase, Chain A, domain 1"/>
    <property type="match status" value="1"/>
</dbReference>
<proteinExistence type="predicted"/>
<dbReference type="Pfam" id="PF02784">
    <property type="entry name" value="Orn_Arg_deC_N"/>
    <property type="match status" value="1"/>
</dbReference>
<dbReference type="PANTHER" id="PTHR43727:SF2">
    <property type="entry name" value="GROUP IV DECARBOXYLASE"/>
    <property type="match status" value="1"/>
</dbReference>
<dbReference type="SUPFAM" id="SSF51419">
    <property type="entry name" value="PLP-binding barrel"/>
    <property type="match status" value="1"/>
</dbReference>
<feature type="domain" description="Orn/DAP/Arg decarboxylase 2 N-terminal" evidence="3">
    <location>
        <begin position="34"/>
        <end position="273"/>
    </location>
</feature>
<dbReference type="SUPFAM" id="SSF50621">
    <property type="entry name" value="Alanine racemase C-terminal domain-like"/>
    <property type="match status" value="1"/>
</dbReference>
<organism evidence="4 5">
    <name type="scientific">Photobacterium angustum (strain S14 / CCUG 15956)</name>
    <name type="common">Vibrio sp. (strain S14 / CCUG 15956)</name>
    <dbReference type="NCBI Taxonomy" id="314292"/>
    <lineage>
        <taxon>Bacteria</taxon>
        <taxon>Pseudomonadati</taxon>
        <taxon>Pseudomonadota</taxon>
        <taxon>Gammaproteobacteria</taxon>
        <taxon>Vibrionales</taxon>
        <taxon>Vibrionaceae</taxon>
        <taxon>Photobacterium</taxon>
    </lineage>
</organism>
<reference evidence="4 5" key="1">
    <citation type="journal article" date="2009" name="Proc. Natl. Acad. Sci. U.S.A.">
        <title>The genomic basis of trophic strategy in marine bacteria.</title>
        <authorList>
            <person name="Lauro F.M."/>
            <person name="McDougald D."/>
            <person name="Thomas T."/>
            <person name="Williams T.J."/>
            <person name="Egan S."/>
            <person name="Rice S."/>
            <person name="DeMaere M.Z."/>
            <person name="Ting L."/>
            <person name="Ertan H."/>
            <person name="Johnson J."/>
            <person name="Ferriera S."/>
            <person name="Lapidus A."/>
            <person name="Anderson I."/>
            <person name="Kyrpides N."/>
            <person name="Munk A.C."/>
            <person name="Detter C."/>
            <person name="Han C.S."/>
            <person name="Brown M.V."/>
            <person name="Robb F.T."/>
            <person name="Kjelleberg S."/>
            <person name="Cavicchioli R."/>
        </authorList>
    </citation>
    <scope>NUCLEOTIDE SEQUENCE [LARGE SCALE GENOMIC DNA]</scope>
    <source>
        <strain evidence="4 5">S14</strain>
    </source>
</reference>
<accession>Q1ZRK8</accession>
<protein>
    <submittedName>
        <fullName evidence="4">Orn/DAP/Arg decarboxylase, family 2</fullName>
    </submittedName>
</protein>
<dbReference type="InterPro" id="IPR022644">
    <property type="entry name" value="De-COase2_N"/>
</dbReference>
<dbReference type="EMBL" id="AAOJ01000002">
    <property type="protein sequence ID" value="EAS65319.1"/>
    <property type="molecule type" value="Genomic_DNA"/>
</dbReference>
<dbReference type="InterPro" id="IPR029066">
    <property type="entry name" value="PLP-binding_barrel"/>
</dbReference>
<evidence type="ECO:0000256" key="1">
    <source>
        <dbReference type="ARBA" id="ARBA00001933"/>
    </source>
</evidence>
<name>Q1ZRK8_PHOAS</name>
<comment type="cofactor">
    <cofactor evidence="1">
        <name>pyridoxal 5'-phosphate</name>
        <dbReference type="ChEBI" id="CHEBI:597326"/>
    </cofactor>
</comment>
<dbReference type="RefSeq" id="WP_005369148.1">
    <property type="nucleotide sequence ID" value="NZ_CH902600.1"/>
</dbReference>
<keyword evidence="2" id="KW-0663">Pyridoxal phosphate</keyword>
<dbReference type="GO" id="GO:0009089">
    <property type="term" value="P:lysine biosynthetic process via diaminopimelate"/>
    <property type="evidence" value="ECO:0007669"/>
    <property type="project" value="TreeGrafter"/>
</dbReference>
<dbReference type="PANTHER" id="PTHR43727">
    <property type="entry name" value="DIAMINOPIMELATE DECARBOXYLASE"/>
    <property type="match status" value="1"/>
</dbReference>
<dbReference type="Gene3D" id="3.20.20.10">
    <property type="entry name" value="Alanine racemase"/>
    <property type="match status" value="1"/>
</dbReference>
<sequence length="404" mass="46211">MNFNKLEKLSEVYGDSYYLLDSKKFEDNFECLLDAFNSIYSNTKIGYSYKTNYIPKLCKIIDIKGGYAEVVSDMEYDLAIKLGVEPERIIVNGPYKPKNILEKFLLNKSIVNLDSFVEIEYLKEIALKNPTNMIEFGIRCNFDIHNNVVSRFGIDINNPDLLKKLKEISEIKNVKFVGIHCHYPDRNADSYSVRAKKIIEVASSLFTTPPKYIDIGGGFFGKMDERLKKQFSSYHDYKEYANNIATEFKRAYSALPKEEQPILFLEPGSALVADTMKFVCRVIDIKNIRGTNIAMTSGSKFNIGLLSSTVNMPLDVHSKYINDKVNEYDISGFTCIESDYLFKGYTGCLFQGDFLIFNNVGSYSIVFKPPFILPNVPIIELTGNSVELIKRQETVDDIFETFIW</sequence>
<dbReference type="eggNOG" id="COG0019">
    <property type="taxonomic scope" value="Bacteria"/>
</dbReference>
<dbReference type="InterPro" id="IPR009006">
    <property type="entry name" value="Ala_racemase/Decarboxylase_C"/>
</dbReference>
<gene>
    <name evidence="4" type="ORF">VAS14_06348</name>
</gene>
<dbReference type="GO" id="GO:0008836">
    <property type="term" value="F:diaminopimelate decarboxylase activity"/>
    <property type="evidence" value="ECO:0007669"/>
    <property type="project" value="TreeGrafter"/>
</dbReference>
<evidence type="ECO:0000313" key="5">
    <source>
        <dbReference type="Proteomes" id="UP000001603"/>
    </source>
</evidence>
<comment type="caution">
    <text evidence="4">The sequence shown here is derived from an EMBL/GenBank/DDBJ whole genome shotgun (WGS) entry which is preliminary data.</text>
</comment>
<dbReference type="CDD" id="cd06841">
    <property type="entry name" value="PLPDE_III_MccE_like"/>
    <property type="match status" value="1"/>
</dbReference>
<dbReference type="OrthoDB" id="9802147at2"/>
<evidence type="ECO:0000256" key="2">
    <source>
        <dbReference type="ARBA" id="ARBA00022898"/>
    </source>
</evidence>
<dbReference type="HOGENOM" id="CLU_026444_0_1_6"/>
<evidence type="ECO:0000313" key="4">
    <source>
        <dbReference type="EMBL" id="EAS65319.1"/>
    </source>
</evidence>
<dbReference type="Proteomes" id="UP000001603">
    <property type="component" value="Unassembled WGS sequence"/>
</dbReference>
<evidence type="ECO:0000259" key="3">
    <source>
        <dbReference type="Pfam" id="PF02784"/>
    </source>
</evidence>